<dbReference type="PROSITE" id="PS00154">
    <property type="entry name" value="ATPASE_E1_E2"/>
    <property type="match status" value="1"/>
</dbReference>
<feature type="transmembrane region" description="Helical" evidence="20">
    <location>
        <begin position="488"/>
        <end position="507"/>
    </location>
</feature>
<evidence type="ECO:0000256" key="5">
    <source>
        <dbReference type="ARBA" id="ARBA00022475"/>
    </source>
</evidence>
<evidence type="ECO:0000259" key="21">
    <source>
        <dbReference type="PROSITE" id="PS50846"/>
    </source>
</evidence>
<dbReference type="SUPFAM" id="SSF55008">
    <property type="entry name" value="HMA, heavy metal-associated domain"/>
    <property type="match status" value="2"/>
</dbReference>
<keyword evidence="7 20" id="KW-0479">Metal-binding</keyword>
<dbReference type="PROSITE" id="PS50846">
    <property type="entry name" value="HMA_2"/>
    <property type="match status" value="1"/>
</dbReference>
<dbReference type="Proteomes" id="UP000008915">
    <property type="component" value="Chromosome"/>
</dbReference>
<feature type="transmembrane region" description="Helical" evidence="20">
    <location>
        <begin position="298"/>
        <end position="321"/>
    </location>
</feature>
<evidence type="ECO:0000256" key="18">
    <source>
        <dbReference type="ARBA" id="ARBA00049289"/>
    </source>
</evidence>
<feature type="transmembrane region" description="Helical" evidence="20">
    <location>
        <begin position="333"/>
        <end position="351"/>
    </location>
</feature>
<dbReference type="FunFam" id="3.30.70.100:FF:000001">
    <property type="entry name" value="ATPase copper transporting beta"/>
    <property type="match status" value="1"/>
</dbReference>
<dbReference type="SUPFAM" id="SSF81653">
    <property type="entry name" value="Calcium ATPase, transduction domain A"/>
    <property type="match status" value="1"/>
</dbReference>
<dbReference type="InterPro" id="IPR008250">
    <property type="entry name" value="ATPase_P-typ_transduc_dom_A_sf"/>
</dbReference>
<protein>
    <recommendedName>
        <fullName evidence="19">Probable copper-transporting ATPase SynA</fullName>
        <ecNumber evidence="3">7.2.2.8</ecNumber>
    </recommendedName>
    <alternativeName>
        <fullName evidence="16">Cu(+)-exporting ATPase</fullName>
    </alternativeName>
</protein>
<dbReference type="eggNOG" id="COG2217">
    <property type="taxonomic scope" value="Bacteria"/>
</dbReference>
<dbReference type="GO" id="GO:0005524">
    <property type="term" value="F:ATP binding"/>
    <property type="evidence" value="ECO:0007669"/>
    <property type="project" value="UniProtKB-UniRule"/>
</dbReference>
<keyword evidence="13" id="KW-0186">Copper</keyword>
<comment type="function">
    <text evidence="17">Involved in copper transport.</text>
</comment>
<dbReference type="PANTHER" id="PTHR43520:SF8">
    <property type="entry name" value="P-TYPE CU(+) TRANSPORTER"/>
    <property type="match status" value="1"/>
</dbReference>
<dbReference type="Gene3D" id="2.70.150.10">
    <property type="entry name" value="Calcium-transporting ATPase, cytoplasmic transduction domain A"/>
    <property type="match status" value="1"/>
</dbReference>
<keyword evidence="5 20" id="KW-1003">Cell membrane</keyword>
<dbReference type="STRING" id="644966.Tmar_1561"/>
<evidence type="ECO:0000256" key="11">
    <source>
        <dbReference type="ARBA" id="ARBA00022967"/>
    </source>
</evidence>
<evidence type="ECO:0000256" key="15">
    <source>
        <dbReference type="ARBA" id="ARBA00023136"/>
    </source>
</evidence>
<feature type="transmembrane region" description="Helical" evidence="20">
    <location>
        <begin position="229"/>
        <end position="245"/>
    </location>
</feature>
<evidence type="ECO:0000256" key="3">
    <source>
        <dbReference type="ARBA" id="ARBA00012517"/>
    </source>
</evidence>
<dbReference type="InterPro" id="IPR001757">
    <property type="entry name" value="P_typ_ATPase"/>
</dbReference>
<dbReference type="GO" id="GO:0140581">
    <property type="term" value="F:P-type monovalent copper transporter activity"/>
    <property type="evidence" value="ECO:0007669"/>
    <property type="project" value="UniProtKB-EC"/>
</dbReference>
<dbReference type="NCBIfam" id="TIGR01525">
    <property type="entry name" value="ATPase-IB_hvy"/>
    <property type="match status" value="1"/>
</dbReference>
<reference evidence="22 23" key="1">
    <citation type="journal article" date="2010" name="Stand. Genomic Sci.">
        <title>Complete genome sequence of Thermaerobacter marianensis type strain (7p75a).</title>
        <authorList>
            <person name="Han C."/>
            <person name="Gu W."/>
            <person name="Zhang X."/>
            <person name="Lapidus A."/>
            <person name="Nolan M."/>
            <person name="Copeland A."/>
            <person name="Lucas S."/>
            <person name="Del Rio T.G."/>
            <person name="Tice H."/>
            <person name="Cheng J.F."/>
            <person name="Tapia R."/>
            <person name="Goodwin L."/>
            <person name="Pitluck S."/>
            <person name="Pagani I."/>
            <person name="Ivanova N."/>
            <person name="Mavromatis K."/>
            <person name="Mikhailova N."/>
            <person name="Pati A."/>
            <person name="Chen A."/>
            <person name="Palaniappan K."/>
            <person name="Land M."/>
            <person name="Hauser L."/>
            <person name="Chang Y.J."/>
            <person name="Jeffries C.D."/>
            <person name="Schneider S."/>
            <person name="Rohde M."/>
            <person name="Goker M."/>
            <person name="Pukall R."/>
            <person name="Woyke T."/>
            <person name="Bristow J."/>
            <person name="Eisen J.A."/>
            <person name="Markowitz V."/>
            <person name="Hugenholtz P."/>
            <person name="Kyrpides N.C."/>
            <person name="Klenk H.P."/>
            <person name="Detter J.C."/>
        </authorList>
    </citation>
    <scope>NUCLEOTIDE SEQUENCE [LARGE SCALE GENOMIC DNA]</scope>
    <source>
        <strain evidence="23">ATCC 700841 / DSM 12885 / JCM 10246 / 7p75a</strain>
    </source>
</reference>
<dbReference type="GO" id="GO:0005886">
    <property type="term" value="C:plasma membrane"/>
    <property type="evidence" value="ECO:0007669"/>
    <property type="project" value="UniProtKB-SubCell"/>
</dbReference>
<dbReference type="SFLD" id="SFLDS00003">
    <property type="entry name" value="Haloacid_Dehalogenase"/>
    <property type="match status" value="1"/>
</dbReference>
<comment type="similarity">
    <text evidence="2 20">Belongs to the cation transport ATPase (P-type) (TC 3.A.3) family. Type IB subfamily.</text>
</comment>
<dbReference type="OrthoDB" id="9760364at2"/>
<keyword evidence="11" id="KW-1278">Translocase</keyword>
<dbReference type="PRINTS" id="PR00120">
    <property type="entry name" value="HATPASE"/>
</dbReference>
<evidence type="ECO:0000256" key="6">
    <source>
        <dbReference type="ARBA" id="ARBA00022692"/>
    </source>
</evidence>
<evidence type="ECO:0000256" key="2">
    <source>
        <dbReference type="ARBA" id="ARBA00006024"/>
    </source>
</evidence>
<keyword evidence="6 20" id="KW-0812">Transmembrane</keyword>
<evidence type="ECO:0000256" key="17">
    <source>
        <dbReference type="ARBA" id="ARBA00037427"/>
    </source>
</evidence>
<evidence type="ECO:0000256" key="4">
    <source>
        <dbReference type="ARBA" id="ARBA00022448"/>
    </source>
</evidence>
<dbReference type="EC" id="7.2.2.8" evidence="3"/>
<feature type="transmembrane region" description="Helical" evidence="20">
    <location>
        <begin position="854"/>
        <end position="875"/>
    </location>
</feature>
<keyword evidence="12 20" id="KW-1133">Transmembrane helix</keyword>
<dbReference type="SUPFAM" id="SSF81665">
    <property type="entry name" value="Calcium ATPase, transmembrane domain M"/>
    <property type="match status" value="1"/>
</dbReference>
<dbReference type="AlphaFoldDB" id="E6SGT6"/>
<accession>E6SGT6</accession>
<dbReference type="InterPro" id="IPR006121">
    <property type="entry name" value="HMA_dom"/>
</dbReference>
<gene>
    <name evidence="22" type="ordered locus">Tmar_1561</name>
</gene>
<organism evidence="22 23">
    <name type="scientific">Thermaerobacter marianensis (strain ATCC 700841 / DSM 12885 / JCM 10246 / 7p75a)</name>
    <dbReference type="NCBI Taxonomy" id="644966"/>
    <lineage>
        <taxon>Bacteria</taxon>
        <taxon>Bacillati</taxon>
        <taxon>Bacillota</taxon>
        <taxon>Clostridia</taxon>
        <taxon>Eubacteriales</taxon>
        <taxon>Clostridiales Family XVII. Incertae Sedis</taxon>
        <taxon>Thermaerobacter</taxon>
    </lineage>
</organism>
<dbReference type="GO" id="GO:0055070">
    <property type="term" value="P:copper ion homeostasis"/>
    <property type="evidence" value="ECO:0007669"/>
    <property type="project" value="TreeGrafter"/>
</dbReference>
<evidence type="ECO:0000256" key="16">
    <source>
        <dbReference type="ARBA" id="ARBA00033239"/>
    </source>
</evidence>
<dbReference type="CDD" id="cd02094">
    <property type="entry name" value="P-type_ATPase_Cu-like"/>
    <property type="match status" value="1"/>
</dbReference>
<evidence type="ECO:0000256" key="7">
    <source>
        <dbReference type="ARBA" id="ARBA00022723"/>
    </source>
</evidence>
<dbReference type="NCBIfam" id="TIGR01494">
    <property type="entry name" value="ATPase_P-type"/>
    <property type="match status" value="1"/>
</dbReference>
<dbReference type="InterPro" id="IPR044492">
    <property type="entry name" value="P_typ_ATPase_HD_dom"/>
</dbReference>
<evidence type="ECO:0000256" key="19">
    <source>
        <dbReference type="ARBA" id="ARBA00069640"/>
    </source>
</evidence>
<keyword evidence="23" id="KW-1185">Reference proteome</keyword>
<dbReference type="FunFam" id="3.40.50.1000:FF:000144">
    <property type="entry name" value="copper-transporting ATPase 1 isoform X2"/>
    <property type="match status" value="1"/>
</dbReference>
<dbReference type="EMBL" id="CP002344">
    <property type="protein sequence ID" value="ADU51670.1"/>
    <property type="molecule type" value="Genomic_DNA"/>
</dbReference>
<dbReference type="CDD" id="cd00371">
    <property type="entry name" value="HMA"/>
    <property type="match status" value="2"/>
</dbReference>
<dbReference type="PRINTS" id="PR00119">
    <property type="entry name" value="CATATPASE"/>
</dbReference>
<name>E6SGT6_THEM7</name>
<dbReference type="InterPro" id="IPR023214">
    <property type="entry name" value="HAD_sf"/>
</dbReference>
<feature type="transmembrane region" description="Helical" evidence="20">
    <location>
        <begin position="829"/>
        <end position="848"/>
    </location>
</feature>
<dbReference type="GO" id="GO:0005507">
    <property type="term" value="F:copper ion binding"/>
    <property type="evidence" value="ECO:0007669"/>
    <property type="project" value="TreeGrafter"/>
</dbReference>
<dbReference type="GO" id="GO:0043682">
    <property type="term" value="F:P-type divalent copper transporter activity"/>
    <property type="evidence" value="ECO:0007669"/>
    <property type="project" value="TreeGrafter"/>
</dbReference>
<comment type="subcellular location">
    <subcellularLocation>
        <location evidence="1">Cell membrane</location>
        <topology evidence="1">Multi-pass membrane protein</topology>
    </subcellularLocation>
</comment>
<keyword evidence="9" id="KW-0187">Copper transport</keyword>
<dbReference type="InterPro" id="IPR023299">
    <property type="entry name" value="ATPase_P-typ_cyto_dom_N"/>
</dbReference>
<dbReference type="Pfam" id="PF00122">
    <property type="entry name" value="E1-E2_ATPase"/>
    <property type="match status" value="1"/>
</dbReference>
<dbReference type="Pfam" id="PF00403">
    <property type="entry name" value="HMA"/>
    <property type="match status" value="2"/>
</dbReference>
<dbReference type="Gene3D" id="3.40.50.1000">
    <property type="entry name" value="HAD superfamily/HAD-like"/>
    <property type="match status" value="1"/>
</dbReference>
<dbReference type="FunFam" id="2.70.150.10:FF:000020">
    <property type="entry name" value="Copper-exporting P-type ATPase A"/>
    <property type="match status" value="1"/>
</dbReference>
<keyword evidence="15 20" id="KW-0472">Membrane</keyword>
<sequence>MAEPASNVPPSTFRDPVCGMVIEPARAAAVRTVGGETFYFCSEACVQQFDRGHATSATTGVAEGGVLRRIEIPLVDPGGRHGARRLSEQLQALPGVHRAVVNATHKLARVEYDPTVTGVDAIVAGARRAGFTVGTATAYLAIRGMHCASCVSRIEEALRGTAGVLSATVNPATGLARVEYLPGLVDVGGLKRAVETGGYEVTEAPAPTETGIDREEQDRQREYRQLMQKFWFAAAVSVPVIVLSYPQFFPVLRDWLTPGSDARRAAWAILGLLTLPVMLWSGSHFFNGMWQGLKHRQANMHTLISIGIAAAWLYSTVAVAFPQIFPSMALAEVFYDVTAVVVALVNLGLALELRARGRTSEAIKKLIGLQARTARVVRDGTEVDIPVEEVLVGDIVVVRPGEKIPVDGVVIEGTSSVDESMITGESIPVEMKPGDEVIGATINQTGSFRFRATKVGKDTALSQIIRLVQDAQGSKAPIQRIVDRVSHYFVPAVLILAIVAAVVWYVFGPEPAYIYALIVFVTTLIIACPCALGLATPTSLTVGIGKGAEQGILIRSGDALQMASRLDVIVLDKTGTITKGKPELTDVVAATGFDEDLILRLTAAIERKSEHPLATAIVEGALARGLALPEADGFAAIPGHGVEAQVEGHHVLVGNERLMAERGVALGRLAQEAQRLADEGKTPMFVAVDGTAAGIVAAADTVKEDSVAAIAALKRMGMEVVMLTGDNRRTALAIGRQVGVDRVIAEVLPEDKAHEVQKLQLEGKKVGMVGDGINDAPALAQADVGFAIGTGTDVAIEAADVTLISGSLKGVVMAIEISKVTMRNVYQNLFGAFIYNTLGIPVAMGLLYPFTGMLLSPLIAAAAMAASSVTVVTNANRLRGWRPREGWQ</sequence>
<dbReference type="InterPro" id="IPR027256">
    <property type="entry name" value="P-typ_ATPase_IB"/>
</dbReference>
<keyword evidence="8 20" id="KW-0547">Nucleotide-binding</keyword>
<evidence type="ECO:0000256" key="13">
    <source>
        <dbReference type="ARBA" id="ARBA00023008"/>
    </source>
</evidence>
<proteinExistence type="inferred from homology"/>
<dbReference type="SFLD" id="SFLDG00002">
    <property type="entry name" value="C1.7:_P-type_atpase_like"/>
    <property type="match status" value="1"/>
</dbReference>
<dbReference type="InterPro" id="IPR036163">
    <property type="entry name" value="HMA_dom_sf"/>
</dbReference>
<evidence type="ECO:0000256" key="1">
    <source>
        <dbReference type="ARBA" id="ARBA00004651"/>
    </source>
</evidence>
<reference evidence="23" key="2">
    <citation type="journal article" date="2010" name="Stand. Genomic Sci.">
        <title>Complete genome sequence of Thermaerobacter marianensis type strain (7p75aT).</title>
        <authorList>
            <person name="Han C."/>
            <person name="Gu W."/>
            <person name="Zhang X."/>
            <person name="Lapidus A."/>
            <person name="Nolan M."/>
            <person name="Copeland A."/>
            <person name="Lucas S."/>
            <person name="Glavina Del Rio T."/>
            <person name="Tice H."/>
            <person name="Cheng J."/>
            <person name="Tapia R."/>
            <person name="Goodwin L."/>
            <person name="Pitluck S."/>
            <person name="Pagani I."/>
            <person name="Ivanova N."/>
            <person name="Mavromatis K."/>
            <person name="Mikhailova N."/>
            <person name="Pati A."/>
            <person name="Chen A."/>
            <person name="Palaniappan K."/>
            <person name="Land M."/>
            <person name="Hauser L."/>
            <person name="Chang Y."/>
            <person name="Jeffries C."/>
            <person name="Schneider S."/>
            <person name="Rohde M."/>
            <person name="Goker M."/>
            <person name="Pukall R."/>
            <person name="Woyke T."/>
            <person name="Bristow J."/>
            <person name="Eisen J."/>
            <person name="Markowitz V."/>
            <person name="Hugenholtz P."/>
            <person name="Kyrpides N."/>
            <person name="Klenk H."/>
            <person name="Detter J."/>
        </authorList>
    </citation>
    <scope>NUCLEOTIDE SEQUENCE [LARGE SCALE GENOMIC DNA]</scope>
    <source>
        <strain evidence="23">ATCC 700841 / DSM 12885 / JCM 10246 / 7p75a</strain>
    </source>
</reference>
<feature type="transmembrane region" description="Helical" evidence="20">
    <location>
        <begin position="265"/>
        <end position="286"/>
    </location>
</feature>
<evidence type="ECO:0000256" key="9">
    <source>
        <dbReference type="ARBA" id="ARBA00022796"/>
    </source>
</evidence>
<evidence type="ECO:0000256" key="12">
    <source>
        <dbReference type="ARBA" id="ARBA00022989"/>
    </source>
</evidence>
<evidence type="ECO:0000256" key="14">
    <source>
        <dbReference type="ARBA" id="ARBA00023065"/>
    </source>
</evidence>
<feature type="transmembrane region" description="Helical" evidence="20">
    <location>
        <begin position="513"/>
        <end position="536"/>
    </location>
</feature>
<dbReference type="RefSeq" id="WP_013495973.1">
    <property type="nucleotide sequence ID" value="NC_014831.1"/>
</dbReference>
<evidence type="ECO:0000256" key="10">
    <source>
        <dbReference type="ARBA" id="ARBA00022840"/>
    </source>
</evidence>
<dbReference type="InterPro" id="IPR011017">
    <property type="entry name" value="TRASH_dom"/>
</dbReference>
<evidence type="ECO:0000256" key="8">
    <source>
        <dbReference type="ARBA" id="ARBA00022741"/>
    </source>
</evidence>
<feature type="domain" description="HMA" evidence="21">
    <location>
        <begin position="136"/>
        <end position="202"/>
    </location>
</feature>
<dbReference type="Pfam" id="PF00702">
    <property type="entry name" value="Hydrolase"/>
    <property type="match status" value="1"/>
</dbReference>
<keyword evidence="22" id="KW-0378">Hydrolase</keyword>
<dbReference type="SUPFAM" id="SSF56784">
    <property type="entry name" value="HAD-like"/>
    <property type="match status" value="1"/>
</dbReference>
<dbReference type="GO" id="GO:0016887">
    <property type="term" value="F:ATP hydrolysis activity"/>
    <property type="evidence" value="ECO:0007669"/>
    <property type="project" value="InterPro"/>
</dbReference>
<dbReference type="NCBIfam" id="TIGR01511">
    <property type="entry name" value="ATPase-IB1_Cu"/>
    <property type="match status" value="1"/>
</dbReference>
<dbReference type="SFLD" id="SFLDF00027">
    <property type="entry name" value="p-type_atpase"/>
    <property type="match status" value="1"/>
</dbReference>
<keyword evidence="14" id="KW-0406">Ion transport</keyword>
<dbReference type="InterPro" id="IPR023298">
    <property type="entry name" value="ATPase_P-typ_TM_dom_sf"/>
</dbReference>
<dbReference type="PANTHER" id="PTHR43520">
    <property type="entry name" value="ATP7, ISOFORM B"/>
    <property type="match status" value="1"/>
</dbReference>
<comment type="catalytic activity">
    <reaction evidence="18">
        <text>Cu(+)(in) + ATP + H2O = Cu(+)(out) + ADP + phosphate + H(+)</text>
        <dbReference type="Rhea" id="RHEA:25792"/>
        <dbReference type="ChEBI" id="CHEBI:15377"/>
        <dbReference type="ChEBI" id="CHEBI:15378"/>
        <dbReference type="ChEBI" id="CHEBI:30616"/>
        <dbReference type="ChEBI" id="CHEBI:43474"/>
        <dbReference type="ChEBI" id="CHEBI:49552"/>
        <dbReference type="ChEBI" id="CHEBI:456216"/>
        <dbReference type="EC" id="7.2.2.8"/>
    </reaction>
</comment>
<dbReference type="KEGG" id="tmr:Tmar_1561"/>
<dbReference type="InterPro" id="IPR018303">
    <property type="entry name" value="ATPase_P-typ_P_site"/>
</dbReference>
<evidence type="ECO:0000256" key="20">
    <source>
        <dbReference type="RuleBase" id="RU362081"/>
    </source>
</evidence>
<dbReference type="SMART" id="SM00746">
    <property type="entry name" value="TRASH"/>
    <property type="match status" value="1"/>
</dbReference>
<dbReference type="HOGENOM" id="CLU_001771_0_3_9"/>
<dbReference type="InterPro" id="IPR059000">
    <property type="entry name" value="ATPase_P-type_domA"/>
</dbReference>
<dbReference type="Gene3D" id="3.40.1110.10">
    <property type="entry name" value="Calcium-transporting ATPase, cytoplasmic domain N"/>
    <property type="match status" value="1"/>
</dbReference>
<keyword evidence="4" id="KW-0813">Transport</keyword>
<dbReference type="Gene3D" id="3.30.70.100">
    <property type="match status" value="2"/>
</dbReference>
<dbReference type="InterPro" id="IPR036412">
    <property type="entry name" value="HAD-like_sf"/>
</dbReference>
<evidence type="ECO:0000313" key="23">
    <source>
        <dbReference type="Proteomes" id="UP000008915"/>
    </source>
</evidence>
<evidence type="ECO:0000313" key="22">
    <source>
        <dbReference type="EMBL" id="ADU51670.1"/>
    </source>
</evidence>
<keyword evidence="10 20" id="KW-0067">ATP-binding</keyword>